<dbReference type="AlphaFoldDB" id="A0A096CY03"/>
<dbReference type="EMBL" id="AZTB01000001">
    <property type="protein sequence ID" value="KGG81464.1"/>
    <property type="molecule type" value="Genomic_DNA"/>
</dbReference>
<proteinExistence type="predicted"/>
<organism evidence="1 2">
    <name type="scientific">Caloranaerobacter azorensis H53214</name>
    <dbReference type="NCBI Taxonomy" id="1156417"/>
    <lineage>
        <taxon>Bacteria</taxon>
        <taxon>Bacillati</taxon>
        <taxon>Bacillota</taxon>
        <taxon>Tissierellia</taxon>
        <taxon>Tissierellales</taxon>
        <taxon>Thermohalobacteraceae</taxon>
        <taxon>Caloranaerobacter</taxon>
    </lineage>
</organism>
<protein>
    <submittedName>
        <fullName evidence="1">Uncharacterized protein</fullName>
    </submittedName>
</protein>
<evidence type="ECO:0000313" key="1">
    <source>
        <dbReference type="EMBL" id="KGG81464.1"/>
    </source>
</evidence>
<dbReference type="Proteomes" id="UP000029622">
    <property type="component" value="Unassembled WGS sequence"/>
</dbReference>
<gene>
    <name evidence="1" type="ORF">Y919_00435</name>
</gene>
<dbReference type="InterPro" id="IPR023378">
    <property type="entry name" value="YheA/YmcA-like_dom_sf"/>
</dbReference>
<dbReference type="Gene3D" id="1.20.1500.10">
    <property type="entry name" value="YheA/YmcA-like"/>
    <property type="match status" value="1"/>
</dbReference>
<name>A0A096CY03_9FIRM</name>
<evidence type="ECO:0000313" key="2">
    <source>
        <dbReference type="Proteomes" id="UP000029622"/>
    </source>
</evidence>
<dbReference type="STRING" id="1156417.Y919_00435"/>
<dbReference type="Pfam" id="PF06133">
    <property type="entry name" value="Com_YlbF"/>
    <property type="match status" value="1"/>
</dbReference>
<dbReference type="RefSeq" id="WP_035161238.1">
    <property type="nucleotide sequence ID" value="NZ_AZTB01000001.1"/>
</dbReference>
<dbReference type="InterPro" id="IPR010368">
    <property type="entry name" value="Com_YlbF"/>
</dbReference>
<sequence>MNVYDIAHSLARAIKNSEEYKDYKKKRERVFADKNIKEMVLDFKKKAIEIQMQRMTGEEVPKERLEKFEKLEEIVMGNPIIYDFFMAEIRLGQMMNDIYEILGEAVNMNWGIRDNEK</sequence>
<dbReference type="SUPFAM" id="SSF158622">
    <property type="entry name" value="YheA/YmcA-like"/>
    <property type="match status" value="1"/>
</dbReference>
<reference evidence="1 2" key="1">
    <citation type="submission" date="2013-12" db="EMBL/GenBank/DDBJ databases">
        <title>Draft genome sequence of Caloranaerobacter sp. H53214.</title>
        <authorList>
            <person name="Jiang L.J."/>
            <person name="Shao Z.Z."/>
            <person name="Long M.N."/>
        </authorList>
    </citation>
    <scope>NUCLEOTIDE SEQUENCE [LARGE SCALE GENOMIC DNA]</scope>
    <source>
        <strain evidence="1 2">H53214</strain>
    </source>
</reference>
<comment type="caution">
    <text evidence="1">The sequence shown here is derived from an EMBL/GenBank/DDBJ whole genome shotgun (WGS) entry which is preliminary data.</text>
</comment>
<accession>A0A096CY03</accession>